<dbReference type="SUPFAM" id="SSF53927">
    <property type="entry name" value="Cytidine deaminase-like"/>
    <property type="match status" value="1"/>
</dbReference>
<dbReference type="PANTHER" id="PTHR11079">
    <property type="entry name" value="CYTOSINE DEAMINASE FAMILY MEMBER"/>
    <property type="match status" value="1"/>
</dbReference>
<evidence type="ECO:0000313" key="3">
    <source>
        <dbReference type="Proteomes" id="UP000245383"/>
    </source>
</evidence>
<reference evidence="2 3" key="1">
    <citation type="journal article" date="2018" name="MBio">
        <title>Comparative Genomics Reveals the Core Gene Toolbox for the Fungus-Insect Symbiosis.</title>
        <authorList>
            <person name="Wang Y."/>
            <person name="Stata M."/>
            <person name="Wang W."/>
            <person name="Stajich J.E."/>
            <person name="White M.M."/>
            <person name="Moncalvo J.M."/>
        </authorList>
    </citation>
    <scope>NUCLEOTIDE SEQUENCE [LARGE SCALE GENOMIC DNA]</scope>
    <source>
        <strain evidence="2 3">SWE-8-4</strain>
    </source>
</reference>
<comment type="caution">
    <text evidence="2">The sequence shown here is derived from an EMBL/GenBank/DDBJ whole genome shotgun (WGS) entry which is preliminary data.</text>
</comment>
<feature type="domain" description="CMP/dCMP-type deaminase" evidence="1">
    <location>
        <begin position="8"/>
        <end position="140"/>
    </location>
</feature>
<dbReference type="InterPro" id="IPR016193">
    <property type="entry name" value="Cytidine_deaminase-like"/>
</dbReference>
<evidence type="ECO:0000259" key="1">
    <source>
        <dbReference type="PROSITE" id="PS51747"/>
    </source>
</evidence>
<sequence>MTNSDKELQQQKFMRMAIEQAQKCISVGGAYNVGAVIVRNHDQKVISMGYSRELPGNTHAEECALQKLMKETEQVYNVDLSDCSMYTTMEPCSTRLSGKLGCVHRLIDSGIPILYYSVAEPPNFVKCTGLQIAKDAGISVIHVSSPGIEAATASLNAHISA</sequence>
<dbReference type="InterPro" id="IPR002125">
    <property type="entry name" value="CMP_dCMP_dom"/>
</dbReference>
<dbReference type="GO" id="GO:0008835">
    <property type="term" value="F:diaminohydroxyphosphoribosylaminopyrimidine deaminase activity"/>
    <property type="evidence" value="ECO:0007669"/>
    <property type="project" value="TreeGrafter"/>
</dbReference>
<dbReference type="STRING" id="133385.A0A2T9YAM3"/>
<gene>
    <name evidence="2" type="ORF">BB561_005382</name>
</gene>
<organism evidence="2 3">
    <name type="scientific">Smittium simulii</name>
    <dbReference type="NCBI Taxonomy" id="133385"/>
    <lineage>
        <taxon>Eukaryota</taxon>
        <taxon>Fungi</taxon>
        <taxon>Fungi incertae sedis</taxon>
        <taxon>Zoopagomycota</taxon>
        <taxon>Kickxellomycotina</taxon>
        <taxon>Harpellomycetes</taxon>
        <taxon>Harpellales</taxon>
        <taxon>Legeriomycetaceae</taxon>
        <taxon>Smittium</taxon>
    </lineage>
</organism>
<dbReference type="GO" id="GO:0006139">
    <property type="term" value="P:nucleobase-containing compound metabolic process"/>
    <property type="evidence" value="ECO:0007669"/>
    <property type="project" value="UniProtKB-ARBA"/>
</dbReference>
<dbReference type="Proteomes" id="UP000245383">
    <property type="component" value="Unassembled WGS sequence"/>
</dbReference>
<accession>A0A2T9YAM3</accession>
<keyword evidence="3" id="KW-1185">Reference proteome</keyword>
<dbReference type="AlphaFoldDB" id="A0A2T9YAM3"/>
<evidence type="ECO:0000313" key="2">
    <source>
        <dbReference type="EMBL" id="PVU89381.1"/>
    </source>
</evidence>
<dbReference type="Pfam" id="PF18785">
    <property type="entry name" value="Inv-AAD"/>
    <property type="match status" value="1"/>
</dbReference>
<proteinExistence type="predicted"/>
<dbReference type="PANTHER" id="PTHR11079:SF162">
    <property type="entry name" value="RIBOFLAVIN BIOSYNTHESIS PROTEIN PYRD, CHLOROPLASTIC"/>
    <property type="match status" value="1"/>
</dbReference>
<dbReference type="PROSITE" id="PS51747">
    <property type="entry name" value="CYT_DCMP_DEAMINASES_2"/>
    <property type="match status" value="1"/>
</dbReference>
<dbReference type="Gene3D" id="3.40.140.10">
    <property type="entry name" value="Cytidine Deaminase, domain 2"/>
    <property type="match status" value="1"/>
</dbReference>
<name>A0A2T9YAM3_9FUNG</name>
<dbReference type="OrthoDB" id="252265at2759"/>
<protein>
    <recommendedName>
        <fullName evidence="1">CMP/dCMP-type deaminase domain-containing protein</fullName>
    </recommendedName>
</protein>
<dbReference type="EMBL" id="MBFR01000317">
    <property type="protein sequence ID" value="PVU89381.1"/>
    <property type="molecule type" value="Genomic_DNA"/>
</dbReference>